<evidence type="ECO:0000256" key="4">
    <source>
        <dbReference type="ARBA" id="ARBA00022989"/>
    </source>
</evidence>
<feature type="transmembrane region" description="Helical" evidence="6">
    <location>
        <begin position="111"/>
        <end position="128"/>
    </location>
</feature>
<feature type="transmembrane region" description="Helical" evidence="6">
    <location>
        <begin position="229"/>
        <end position="248"/>
    </location>
</feature>
<proteinExistence type="inferred from homology"/>
<feature type="transmembrane region" description="Helical" evidence="6">
    <location>
        <begin position="260"/>
        <end position="278"/>
    </location>
</feature>
<protein>
    <recommendedName>
        <fullName evidence="6">Probable membrane transporter protein</fullName>
    </recommendedName>
</protein>
<name>A0ABW3NFX8_9BACI</name>
<keyword evidence="8" id="KW-1185">Reference proteome</keyword>
<organism evidence="7 8">
    <name type="scientific">Oceanobacillus locisalsi</name>
    <dbReference type="NCBI Taxonomy" id="546107"/>
    <lineage>
        <taxon>Bacteria</taxon>
        <taxon>Bacillati</taxon>
        <taxon>Bacillota</taxon>
        <taxon>Bacilli</taxon>
        <taxon>Bacillales</taxon>
        <taxon>Bacillaceae</taxon>
        <taxon>Oceanobacillus</taxon>
    </lineage>
</organism>
<comment type="caution">
    <text evidence="7">The sequence shown here is derived from an EMBL/GenBank/DDBJ whole genome shotgun (WGS) entry which is preliminary data.</text>
</comment>
<keyword evidence="3 6" id="KW-0812">Transmembrane</keyword>
<dbReference type="PANTHER" id="PTHR43701:SF2">
    <property type="entry name" value="MEMBRANE TRANSPORTER PROTEIN YJNA-RELATED"/>
    <property type="match status" value="1"/>
</dbReference>
<sequence length="279" mass="30051">MRRLLLVIMICFTIAMLAAFVGSLAGLGGGVVLIPLLFLASGNIEGFEWVTPQTVVAMSLFVMFFTGISSALSFAKTKRIDYKAGGLFLIGSIPGSMCGAWLNQFVQANTFYIYFGILIILIAAILFYRQLRGIQPKKVDISEKGARQAKLGSQVYTYNIRAVPALIIAFIVGMLSGFFGIGGGAIMVPVMLLVFGFPAHIATATSMFMIIFVSLFGSIAHVALGNVAWAYVLFFIPGAWIGGKIGALINQKISSSLLELFLRILLIIMGIRMILQGIG</sequence>
<dbReference type="Proteomes" id="UP001597041">
    <property type="component" value="Unassembled WGS sequence"/>
</dbReference>
<evidence type="ECO:0000256" key="5">
    <source>
        <dbReference type="ARBA" id="ARBA00023136"/>
    </source>
</evidence>
<evidence type="ECO:0000256" key="6">
    <source>
        <dbReference type="RuleBase" id="RU363041"/>
    </source>
</evidence>
<dbReference type="PANTHER" id="PTHR43701">
    <property type="entry name" value="MEMBRANE TRANSPORTER PROTEIN MJ0441-RELATED"/>
    <property type="match status" value="1"/>
</dbReference>
<keyword evidence="6" id="KW-1003">Cell membrane</keyword>
<gene>
    <name evidence="7" type="ORF">ACFQ19_10500</name>
</gene>
<dbReference type="RefSeq" id="WP_379592032.1">
    <property type="nucleotide sequence ID" value="NZ_JBHTKK010000011.1"/>
</dbReference>
<dbReference type="Pfam" id="PF01925">
    <property type="entry name" value="TauE"/>
    <property type="match status" value="1"/>
</dbReference>
<feature type="transmembrane region" description="Helical" evidence="6">
    <location>
        <begin position="54"/>
        <end position="75"/>
    </location>
</feature>
<dbReference type="InterPro" id="IPR051598">
    <property type="entry name" value="TSUP/Inactive_protease-like"/>
</dbReference>
<accession>A0ABW3NFX8</accession>
<keyword evidence="5 6" id="KW-0472">Membrane</keyword>
<comment type="similarity">
    <text evidence="2 6">Belongs to the 4-toluene sulfonate uptake permease (TSUP) (TC 2.A.102) family.</text>
</comment>
<dbReference type="EMBL" id="JBHTKK010000011">
    <property type="protein sequence ID" value="MFD1066452.1"/>
    <property type="molecule type" value="Genomic_DNA"/>
</dbReference>
<feature type="transmembrane region" description="Helical" evidence="6">
    <location>
        <begin position="204"/>
        <end position="223"/>
    </location>
</feature>
<reference evidence="8" key="1">
    <citation type="journal article" date="2019" name="Int. J. Syst. Evol. Microbiol.">
        <title>The Global Catalogue of Microorganisms (GCM) 10K type strain sequencing project: providing services to taxonomists for standard genome sequencing and annotation.</title>
        <authorList>
            <consortium name="The Broad Institute Genomics Platform"/>
            <consortium name="The Broad Institute Genome Sequencing Center for Infectious Disease"/>
            <person name="Wu L."/>
            <person name="Ma J."/>
        </authorList>
    </citation>
    <scope>NUCLEOTIDE SEQUENCE [LARGE SCALE GENOMIC DNA]</scope>
    <source>
        <strain evidence="8">CCUG 56608</strain>
    </source>
</reference>
<feature type="transmembrane region" description="Helical" evidence="6">
    <location>
        <begin position="87"/>
        <end position="105"/>
    </location>
</feature>
<evidence type="ECO:0000256" key="3">
    <source>
        <dbReference type="ARBA" id="ARBA00022692"/>
    </source>
</evidence>
<evidence type="ECO:0000313" key="8">
    <source>
        <dbReference type="Proteomes" id="UP001597041"/>
    </source>
</evidence>
<keyword evidence="4 6" id="KW-1133">Transmembrane helix</keyword>
<evidence type="ECO:0000313" key="7">
    <source>
        <dbReference type="EMBL" id="MFD1066452.1"/>
    </source>
</evidence>
<evidence type="ECO:0000256" key="1">
    <source>
        <dbReference type="ARBA" id="ARBA00004141"/>
    </source>
</evidence>
<evidence type="ECO:0000256" key="2">
    <source>
        <dbReference type="ARBA" id="ARBA00009142"/>
    </source>
</evidence>
<dbReference type="InterPro" id="IPR002781">
    <property type="entry name" value="TM_pro_TauE-like"/>
</dbReference>
<comment type="subcellular location">
    <subcellularLocation>
        <location evidence="6">Cell membrane</location>
        <topology evidence="6">Multi-pass membrane protein</topology>
    </subcellularLocation>
    <subcellularLocation>
        <location evidence="1">Membrane</location>
        <topology evidence="1">Multi-pass membrane protein</topology>
    </subcellularLocation>
</comment>